<evidence type="ECO:0000313" key="2">
    <source>
        <dbReference type="Proteomes" id="UP001229421"/>
    </source>
</evidence>
<name>A0AAD8NKC0_TARER</name>
<accession>A0AAD8NKC0</accession>
<dbReference type="EMBL" id="JAUHHV010000010">
    <property type="protein sequence ID" value="KAK1411243.1"/>
    <property type="molecule type" value="Genomic_DNA"/>
</dbReference>
<sequence>MTTTNHHHCFPSPTQLLFLSDKRNPAATVGFGEGTDESFDLGKNLDDYEFRSDRCCLNTVVIWWLRDRGIEGREMEAVVKRDGVEGCYCGSFHRRRWWKVDGRNWRNNGGGVA</sequence>
<dbReference type="Proteomes" id="UP001229421">
    <property type="component" value="Unassembled WGS sequence"/>
</dbReference>
<reference evidence="1" key="1">
    <citation type="journal article" date="2023" name="bioRxiv">
        <title>Improved chromosome-level genome assembly for marigold (Tagetes erecta).</title>
        <authorList>
            <person name="Jiang F."/>
            <person name="Yuan L."/>
            <person name="Wang S."/>
            <person name="Wang H."/>
            <person name="Xu D."/>
            <person name="Wang A."/>
            <person name="Fan W."/>
        </authorList>
    </citation>
    <scope>NUCLEOTIDE SEQUENCE</scope>
    <source>
        <strain evidence="1">WSJ</strain>
        <tissue evidence="1">Leaf</tissue>
    </source>
</reference>
<gene>
    <name evidence="1" type="ORF">QVD17_37790</name>
</gene>
<proteinExistence type="predicted"/>
<evidence type="ECO:0000313" key="1">
    <source>
        <dbReference type="EMBL" id="KAK1411243.1"/>
    </source>
</evidence>
<keyword evidence="2" id="KW-1185">Reference proteome</keyword>
<comment type="caution">
    <text evidence="1">The sequence shown here is derived from an EMBL/GenBank/DDBJ whole genome shotgun (WGS) entry which is preliminary data.</text>
</comment>
<dbReference type="AlphaFoldDB" id="A0AAD8NKC0"/>
<organism evidence="1 2">
    <name type="scientific">Tagetes erecta</name>
    <name type="common">African marigold</name>
    <dbReference type="NCBI Taxonomy" id="13708"/>
    <lineage>
        <taxon>Eukaryota</taxon>
        <taxon>Viridiplantae</taxon>
        <taxon>Streptophyta</taxon>
        <taxon>Embryophyta</taxon>
        <taxon>Tracheophyta</taxon>
        <taxon>Spermatophyta</taxon>
        <taxon>Magnoliopsida</taxon>
        <taxon>eudicotyledons</taxon>
        <taxon>Gunneridae</taxon>
        <taxon>Pentapetalae</taxon>
        <taxon>asterids</taxon>
        <taxon>campanulids</taxon>
        <taxon>Asterales</taxon>
        <taxon>Asteraceae</taxon>
        <taxon>Asteroideae</taxon>
        <taxon>Heliantheae alliance</taxon>
        <taxon>Tageteae</taxon>
        <taxon>Tagetes</taxon>
    </lineage>
</organism>
<protein>
    <submittedName>
        <fullName evidence="1">Uncharacterized protein</fullName>
    </submittedName>
</protein>